<organism evidence="1 2">
    <name type="scientific">Paenibacillus nanensis</name>
    <dbReference type="NCBI Taxonomy" id="393251"/>
    <lineage>
        <taxon>Bacteria</taxon>
        <taxon>Bacillati</taxon>
        <taxon>Bacillota</taxon>
        <taxon>Bacilli</taxon>
        <taxon>Bacillales</taxon>
        <taxon>Paenibacillaceae</taxon>
        <taxon>Paenibacillus</taxon>
    </lineage>
</organism>
<dbReference type="EMBL" id="QXQA01000001">
    <property type="protein sequence ID" value="RIX60048.1"/>
    <property type="molecule type" value="Genomic_DNA"/>
</dbReference>
<accession>A0A3A1VGN0</accession>
<name>A0A3A1VGN0_9BACL</name>
<gene>
    <name evidence="1" type="ORF">D3P08_00180</name>
</gene>
<dbReference type="OrthoDB" id="2658062at2"/>
<dbReference type="RefSeq" id="WP_119597423.1">
    <property type="nucleotide sequence ID" value="NZ_QXQA01000001.1"/>
</dbReference>
<keyword evidence="2" id="KW-1185">Reference proteome</keyword>
<protein>
    <submittedName>
        <fullName evidence="1">Uncharacterized protein</fullName>
    </submittedName>
</protein>
<sequence length="145" mass="16663">MDGIQKVYDTIDGYERLLEIVRENAGPNNVCMLTKKEISKLYGLSYTGTCKKLGFLLKYRLLEQVDGGFLCTEKKVIQDTPLSLLPKILLLMEKRPEVYDSFKQQAELLSVSIGDVQTAWGFYSYFFGSKYPQEKEQSLLINKTR</sequence>
<evidence type="ECO:0000313" key="2">
    <source>
        <dbReference type="Proteomes" id="UP000266482"/>
    </source>
</evidence>
<dbReference type="Proteomes" id="UP000266482">
    <property type="component" value="Unassembled WGS sequence"/>
</dbReference>
<comment type="caution">
    <text evidence="1">The sequence shown here is derived from an EMBL/GenBank/DDBJ whole genome shotgun (WGS) entry which is preliminary data.</text>
</comment>
<reference evidence="1 2" key="1">
    <citation type="submission" date="2018-09" db="EMBL/GenBank/DDBJ databases">
        <title>Paenibacillus aracenensis nov. sp. isolated from a cave in southern Spain.</title>
        <authorList>
            <person name="Jurado V."/>
            <person name="Gutierrez-Patricio S."/>
            <person name="Gonzalez-Pimentel J.L."/>
            <person name="Miller A.Z."/>
            <person name="Laiz L."/>
            <person name="Saiz-Jimenez C."/>
        </authorList>
    </citation>
    <scope>NUCLEOTIDE SEQUENCE [LARGE SCALE GENOMIC DNA]</scope>
    <source>
        <strain evidence="1 2">DSM 22867</strain>
    </source>
</reference>
<dbReference type="AlphaFoldDB" id="A0A3A1VGN0"/>
<proteinExistence type="predicted"/>
<evidence type="ECO:0000313" key="1">
    <source>
        <dbReference type="EMBL" id="RIX60048.1"/>
    </source>
</evidence>